<keyword evidence="3" id="KW-1185">Reference proteome</keyword>
<dbReference type="GO" id="GO:0016746">
    <property type="term" value="F:acyltransferase activity"/>
    <property type="evidence" value="ECO:0007669"/>
    <property type="project" value="UniProtKB-KW"/>
</dbReference>
<evidence type="ECO:0000313" key="2">
    <source>
        <dbReference type="EMBL" id="MFD1696303.1"/>
    </source>
</evidence>
<dbReference type="PROSITE" id="PS51186">
    <property type="entry name" value="GNAT"/>
    <property type="match status" value="1"/>
</dbReference>
<organism evidence="2 3">
    <name type="scientific">Roseibium aestuarii</name>
    <dbReference type="NCBI Taxonomy" id="2600299"/>
    <lineage>
        <taxon>Bacteria</taxon>
        <taxon>Pseudomonadati</taxon>
        <taxon>Pseudomonadota</taxon>
        <taxon>Alphaproteobacteria</taxon>
        <taxon>Hyphomicrobiales</taxon>
        <taxon>Stappiaceae</taxon>
        <taxon>Roseibium</taxon>
    </lineage>
</organism>
<gene>
    <name evidence="2" type="ORF">ACFSC7_12310</name>
</gene>
<name>A0ABW4JYS9_9HYPH</name>
<evidence type="ECO:0000313" key="3">
    <source>
        <dbReference type="Proteomes" id="UP001597327"/>
    </source>
</evidence>
<sequence length="165" mass="17509">MKPSNWFVRLEEAADEAAVEAMQAEAFGPGRYARTAFKVREGFPHSADLSLIGMTGDRIAGSVRLTPILIGDTPAQLLGPLTVDPVYKNRGLGKLLLATVEDMARAQGETAILLVGDAPYYGPSGYKPVPFGKIALPGPVDPARLLILQLTDAPMPEGAVRGALR</sequence>
<dbReference type="CDD" id="cd04301">
    <property type="entry name" value="NAT_SF"/>
    <property type="match status" value="1"/>
</dbReference>
<evidence type="ECO:0000259" key="1">
    <source>
        <dbReference type="PROSITE" id="PS51186"/>
    </source>
</evidence>
<dbReference type="InterPro" id="IPR016181">
    <property type="entry name" value="Acyl_CoA_acyltransferase"/>
</dbReference>
<dbReference type="InterPro" id="IPR000182">
    <property type="entry name" value="GNAT_dom"/>
</dbReference>
<proteinExistence type="predicted"/>
<feature type="domain" description="N-acetyltransferase" evidence="1">
    <location>
        <begin position="6"/>
        <end position="151"/>
    </location>
</feature>
<dbReference type="EMBL" id="JBHUFA010000004">
    <property type="protein sequence ID" value="MFD1696303.1"/>
    <property type="molecule type" value="Genomic_DNA"/>
</dbReference>
<dbReference type="SUPFAM" id="SSF55729">
    <property type="entry name" value="Acyl-CoA N-acyltransferases (Nat)"/>
    <property type="match status" value="1"/>
</dbReference>
<dbReference type="Proteomes" id="UP001597327">
    <property type="component" value="Unassembled WGS sequence"/>
</dbReference>
<reference evidence="3" key="1">
    <citation type="journal article" date="2019" name="Int. J. Syst. Evol. Microbiol.">
        <title>The Global Catalogue of Microorganisms (GCM) 10K type strain sequencing project: providing services to taxonomists for standard genome sequencing and annotation.</title>
        <authorList>
            <consortium name="The Broad Institute Genomics Platform"/>
            <consortium name="The Broad Institute Genome Sequencing Center for Infectious Disease"/>
            <person name="Wu L."/>
            <person name="Ma J."/>
        </authorList>
    </citation>
    <scope>NUCLEOTIDE SEQUENCE [LARGE SCALE GENOMIC DNA]</scope>
    <source>
        <strain evidence="3">JCM 3369</strain>
    </source>
</reference>
<protein>
    <submittedName>
        <fullName evidence="2">GNAT family N-acetyltransferase</fullName>
        <ecNumber evidence="2">2.3.-.-</ecNumber>
    </submittedName>
</protein>
<dbReference type="Gene3D" id="3.40.630.30">
    <property type="match status" value="1"/>
</dbReference>
<keyword evidence="2" id="KW-0012">Acyltransferase</keyword>
<dbReference type="RefSeq" id="WP_149892802.1">
    <property type="nucleotide sequence ID" value="NZ_JBHUFA010000004.1"/>
</dbReference>
<comment type="caution">
    <text evidence="2">The sequence shown here is derived from an EMBL/GenBank/DDBJ whole genome shotgun (WGS) entry which is preliminary data.</text>
</comment>
<dbReference type="EC" id="2.3.-.-" evidence="2"/>
<keyword evidence="2" id="KW-0808">Transferase</keyword>
<dbReference type="Pfam" id="PF00583">
    <property type="entry name" value="Acetyltransf_1"/>
    <property type="match status" value="1"/>
</dbReference>
<accession>A0ABW4JYS9</accession>